<organism evidence="1 2">
    <name type="scientific">Niallia circulans</name>
    <name type="common">Bacillus circulans</name>
    <dbReference type="NCBI Taxonomy" id="1397"/>
    <lineage>
        <taxon>Bacteria</taxon>
        <taxon>Bacillati</taxon>
        <taxon>Bacillota</taxon>
        <taxon>Bacilli</taxon>
        <taxon>Bacillales</taxon>
        <taxon>Bacillaceae</taxon>
        <taxon>Niallia</taxon>
    </lineage>
</organism>
<dbReference type="AlphaFoldDB" id="A0AA91TVY5"/>
<comment type="caution">
    <text evidence="1">The sequence shown here is derived from an EMBL/GenBank/DDBJ whole genome shotgun (WGS) entry which is preliminary data.</text>
</comment>
<dbReference type="Proteomes" id="UP000216961">
    <property type="component" value="Unassembled WGS sequence"/>
</dbReference>
<proteinExistence type="predicted"/>
<dbReference type="RefSeq" id="WP_095328674.1">
    <property type="nucleotide sequence ID" value="NZ_NPBQ01000014.1"/>
</dbReference>
<gene>
    <name evidence="1" type="ORF">CHH57_02100</name>
</gene>
<accession>A0AA91TVY5</accession>
<dbReference type="EMBL" id="NPBQ01000014">
    <property type="protein sequence ID" value="PAD84990.1"/>
    <property type="molecule type" value="Genomic_DNA"/>
</dbReference>
<sequence length="64" mass="7626">MLIAGFFQANSELRNEMSKQFKKKNYNLKEKRFVVDKVLGYCPNFKDMTIAEMELVIDYLINEK</sequence>
<protein>
    <submittedName>
        <fullName evidence="1">Uncharacterized protein</fullName>
    </submittedName>
</protein>
<reference evidence="1 2" key="1">
    <citation type="submission" date="2017-07" db="EMBL/GenBank/DDBJ databases">
        <title>Isolation and whole genome analysis of endospore-forming bacteria from heroin.</title>
        <authorList>
            <person name="Kalinowski J."/>
            <person name="Ahrens B."/>
            <person name="Al-Dilaimi A."/>
            <person name="Winkler A."/>
            <person name="Wibberg D."/>
            <person name="Schleenbecker U."/>
            <person name="Ruckert C."/>
            <person name="Wolfel R."/>
            <person name="Grass G."/>
        </authorList>
    </citation>
    <scope>NUCLEOTIDE SEQUENCE [LARGE SCALE GENOMIC DNA]</scope>
    <source>
        <strain evidence="1 2">7521-2</strain>
    </source>
</reference>
<evidence type="ECO:0000313" key="2">
    <source>
        <dbReference type="Proteomes" id="UP000216961"/>
    </source>
</evidence>
<evidence type="ECO:0000313" key="1">
    <source>
        <dbReference type="EMBL" id="PAD84990.1"/>
    </source>
</evidence>
<name>A0AA91TVY5_NIACI</name>